<evidence type="ECO:0000256" key="2">
    <source>
        <dbReference type="ARBA" id="ARBA00022676"/>
    </source>
</evidence>
<keyword evidence="3 5" id="KW-0808">Transferase</keyword>
<evidence type="ECO:0000259" key="4">
    <source>
        <dbReference type="Pfam" id="PF00535"/>
    </source>
</evidence>
<evidence type="ECO:0000256" key="3">
    <source>
        <dbReference type="ARBA" id="ARBA00022679"/>
    </source>
</evidence>
<organism evidence="5 6">
    <name type="scientific">Metabacillus sediminis</name>
    <dbReference type="NCBI Taxonomy" id="3117746"/>
    <lineage>
        <taxon>Bacteria</taxon>
        <taxon>Bacillati</taxon>
        <taxon>Bacillota</taxon>
        <taxon>Bacilli</taxon>
        <taxon>Bacillales</taxon>
        <taxon>Bacillaceae</taxon>
        <taxon>Metabacillus</taxon>
    </lineage>
</organism>
<accession>A0ABZ2NG19</accession>
<evidence type="ECO:0000256" key="1">
    <source>
        <dbReference type="ARBA" id="ARBA00006739"/>
    </source>
</evidence>
<feature type="domain" description="Glycosyltransferase 2-like" evidence="4">
    <location>
        <begin position="8"/>
        <end position="166"/>
    </location>
</feature>
<dbReference type="Gene3D" id="3.90.550.10">
    <property type="entry name" value="Spore Coat Polysaccharide Biosynthesis Protein SpsA, Chain A"/>
    <property type="match status" value="1"/>
</dbReference>
<keyword evidence="6" id="KW-1185">Reference proteome</keyword>
<dbReference type="InterPro" id="IPR001173">
    <property type="entry name" value="Glyco_trans_2-like"/>
</dbReference>
<dbReference type="InterPro" id="IPR029044">
    <property type="entry name" value="Nucleotide-diphossugar_trans"/>
</dbReference>
<reference evidence="5 6" key="1">
    <citation type="submission" date="2024-02" db="EMBL/GenBank/DDBJ databases">
        <title>Seven novel Bacillus-like species.</title>
        <authorList>
            <person name="Liu G."/>
        </authorList>
    </citation>
    <scope>NUCLEOTIDE SEQUENCE [LARGE SCALE GENOMIC DNA]</scope>
    <source>
        <strain evidence="5 6">FJAT-52054</strain>
    </source>
</reference>
<dbReference type="EMBL" id="CP147407">
    <property type="protein sequence ID" value="WXB96683.1"/>
    <property type="molecule type" value="Genomic_DNA"/>
</dbReference>
<dbReference type="RefSeq" id="WP_338778803.1">
    <property type="nucleotide sequence ID" value="NZ_CP147407.1"/>
</dbReference>
<keyword evidence="2 5" id="KW-0328">Glycosyltransferase</keyword>
<dbReference type="SUPFAM" id="SSF53448">
    <property type="entry name" value="Nucleotide-diphospho-sugar transferases"/>
    <property type="match status" value="1"/>
</dbReference>
<dbReference type="PANTHER" id="PTHR22916">
    <property type="entry name" value="GLYCOSYLTRANSFERASE"/>
    <property type="match status" value="1"/>
</dbReference>
<protein>
    <submittedName>
        <fullName evidence="5">Glycosyltransferase</fullName>
        <ecNumber evidence="5">2.4.-.-</ecNumber>
    </submittedName>
</protein>
<evidence type="ECO:0000313" key="5">
    <source>
        <dbReference type="EMBL" id="WXB96683.1"/>
    </source>
</evidence>
<dbReference type="CDD" id="cd00761">
    <property type="entry name" value="Glyco_tranf_GTA_type"/>
    <property type="match status" value="1"/>
</dbReference>
<evidence type="ECO:0000313" key="6">
    <source>
        <dbReference type="Proteomes" id="UP001377337"/>
    </source>
</evidence>
<proteinExistence type="inferred from homology"/>
<dbReference type="GO" id="GO:0016757">
    <property type="term" value="F:glycosyltransferase activity"/>
    <property type="evidence" value="ECO:0007669"/>
    <property type="project" value="UniProtKB-KW"/>
</dbReference>
<comment type="similarity">
    <text evidence="1">Belongs to the glycosyltransferase 2 family.</text>
</comment>
<gene>
    <name evidence="5" type="ORF">WCV65_19460</name>
</gene>
<sequence>MKEQPLLSIIVPVYNVEKYLAKCLDSIIDQTYSNLEIIVVNDGSKDKSKLICNDYALKDKRINVIHKENGGLSSARNTGLEIATGKYIGFVDSDDWIDSDMYETLLSSATKFNSDIVECNVRYVYKNKIEENVSGETIVCDNKAALSYFLSDYKYFKPMVCNKIFHRNIFKSLRFKEGYIHEDGFFTYKALYKAEKVVYTAVAKYNYLQNRDGSIMDAKFSMSRLVILEAFKERTLFFEENGDNKLANKSMDEYLRTLLTFYVKAKEIEIAEKDKGLGTVLQSEILSNYKKVIDGPFSSMLKLRFYLFKINPYLYIYCFKTIITIRKKLKKK</sequence>
<dbReference type="EC" id="2.4.-.-" evidence="5"/>
<dbReference type="Proteomes" id="UP001377337">
    <property type="component" value="Chromosome"/>
</dbReference>
<dbReference type="Pfam" id="PF00535">
    <property type="entry name" value="Glycos_transf_2"/>
    <property type="match status" value="1"/>
</dbReference>
<name>A0ABZ2NG19_9BACI</name>
<dbReference type="PANTHER" id="PTHR22916:SF51">
    <property type="entry name" value="GLYCOSYLTRANSFERASE EPSH-RELATED"/>
    <property type="match status" value="1"/>
</dbReference>